<organism evidence="1 2">
    <name type="scientific">Thermobispora bispora (strain ATCC 19993 / DSM 43833 / CBS 139.67 / JCM 10125 / KCTC 9307 / NBRC 14880 / R51)</name>
    <dbReference type="NCBI Taxonomy" id="469371"/>
    <lineage>
        <taxon>Bacteria</taxon>
        <taxon>Bacillati</taxon>
        <taxon>Actinomycetota</taxon>
        <taxon>Actinomycetes</taxon>
        <taxon>Streptosporangiales</taxon>
        <taxon>Streptosporangiaceae</taxon>
        <taxon>Thermobispora</taxon>
    </lineage>
</organism>
<dbReference type="RefSeq" id="WP_013132582.1">
    <property type="nucleotide sequence ID" value="NC_014165.1"/>
</dbReference>
<dbReference type="OrthoDB" id="3536961at2"/>
<proteinExistence type="predicted"/>
<name>D6Y3U7_THEBD</name>
<dbReference type="EMBL" id="CP001874">
    <property type="protein sequence ID" value="ADG89049.1"/>
    <property type="molecule type" value="Genomic_DNA"/>
</dbReference>
<keyword evidence="2" id="KW-1185">Reference proteome</keyword>
<gene>
    <name evidence="1" type="ordered locus">Tbis_2340</name>
</gene>
<dbReference type="HOGENOM" id="CLU_2290345_0_0_11"/>
<evidence type="ECO:0000313" key="1">
    <source>
        <dbReference type="EMBL" id="ADG89049.1"/>
    </source>
</evidence>
<sequence>MAPAVNLAIAPALGAVPAGMGMPAAAQQGPLLPPQVRCAEALRHLYGWLRASLPQWPQVAGVIPSLVQGVRLYRNGQYEACLAHIQSVLGAINAGQTAPLR</sequence>
<dbReference type="KEGG" id="tbi:Tbis_2340"/>
<dbReference type="AlphaFoldDB" id="D6Y3U7"/>
<protein>
    <submittedName>
        <fullName evidence="1">Uncharacterized protein</fullName>
    </submittedName>
</protein>
<accession>D6Y3U7</accession>
<reference evidence="1 2" key="1">
    <citation type="submission" date="2010-01" db="EMBL/GenBank/DDBJ databases">
        <title>The complete genome of Thermobispora bispora DSM 43833.</title>
        <authorList>
            <consortium name="US DOE Joint Genome Institute (JGI-PGF)"/>
            <person name="Lucas S."/>
            <person name="Copeland A."/>
            <person name="Lapidus A."/>
            <person name="Glavina del Rio T."/>
            <person name="Dalin E."/>
            <person name="Tice H."/>
            <person name="Bruce D."/>
            <person name="Goodwin L."/>
            <person name="Pitluck S."/>
            <person name="Kyrpides N."/>
            <person name="Mavromatis K."/>
            <person name="Ivanova N."/>
            <person name="Mikhailova N."/>
            <person name="Chertkov O."/>
            <person name="Brettin T."/>
            <person name="Detter J.C."/>
            <person name="Han C."/>
            <person name="Larimer F."/>
            <person name="Land M."/>
            <person name="Hauser L."/>
            <person name="Markowitz V."/>
            <person name="Cheng J.-F."/>
            <person name="Hugenholtz P."/>
            <person name="Woyke T."/>
            <person name="Wu D."/>
            <person name="Jando M."/>
            <person name="Schneider S."/>
            <person name="Klenk H.-P."/>
            <person name="Eisen J.A."/>
        </authorList>
    </citation>
    <scope>NUCLEOTIDE SEQUENCE [LARGE SCALE GENOMIC DNA]</scope>
    <source>
        <strain evidence="2">ATCC 19993 / DSM 43833 / CBS 139.67 / JCM 10125 / KCTC 9307 / NBRC 14880 / R51</strain>
    </source>
</reference>
<dbReference type="Proteomes" id="UP000006640">
    <property type="component" value="Chromosome"/>
</dbReference>
<evidence type="ECO:0000313" key="2">
    <source>
        <dbReference type="Proteomes" id="UP000006640"/>
    </source>
</evidence>
<dbReference type="STRING" id="469371.Tbis_2340"/>